<dbReference type="EMBL" id="CP095009">
    <property type="protein sequence ID" value="UOO97440.1"/>
    <property type="molecule type" value="Genomic_DNA"/>
</dbReference>
<feature type="domain" description="Transposase IS4-like" evidence="1">
    <location>
        <begin position="119"/>
        <end position="276"/>
    </location>
</feature>
<keyword evidence="2" id="KW-0614">Plasmid</keyword>
<dbReference type="NCBIfam" id="NF033579">
    <property type="entry name" value="transpos_IS5_2"/>
    <property type="match status" value="1"/>
</dbReference>
<dbReference type="GO" id="GO:0006313">
    <property type="term" value="P:DNA transposition"/>
    <property type="evidence" value="ECO:0007669"/>
    <property type="project" value="InterPro"/>
</dbReference>
<dbReference type="Proteomes" id="UP000830542">
    <property type="component" value="Plasmid unnamed4"/>
</dbReference>
<dbReference type="KEGG" id="hdo:MUK72_18380"/>
<dbReference type="GeneID" id="71763858"/>
<keyword evidence="3" id="KW-1185">Reference proteome</keyword>
<organism evidence="2 3">
    <name type="scientific">Halococcus dombrowskii</name>
    <dbReference type="NCBI Taxonomy" id="179637"/>
    <lineage>
        <taxon>Archaea</taxon>
        <taxon>Methanobacteriati</taxon>
        <taxon>Methanobacteriota</taxon>
        <taxon>Stenosarchaea group</taxon>
        <taxon>Halobacteria</taxon>
        <taxon>Halobacteriales</taxon>
        <taxon>Halococcaceae</taxon>
        <taxon>Halococcus</taxon>
    </lineage>
</organism>
<evidence type="ECO:0000259" key="1">
    <source>
        <dbReference type="Pfam" id="PF01609"/>
    </source>
</evidence>
<dbReference type="InterPro" id="IPR002559">
    <property type="entry name" value="Transposase_11"/>
</dbReference>
<dbReference type="Pfam" id="PF01609">
    <property type="entry name" value="DDE_Tnp_1"/>
    <property type="match status" value="1"/>
</dbReference>
<evidence type="ECO:0000313" key="3">
    <source>
        <dbReference type="Proteomes" id="UP000830542"/>
    </source>
</evidence>
<reference evidence="2" key="1">
    <citation type="submission" date="2022-04" db="EMBL/GenBank/DDBJ databases">
        <title>Sequencing and genomic assembly of Halococcus dombrowskii.</title>
        <authorList>
            <person name="Lim S.W."/>
            <person name="MacLea K.S."/>
        </authorList>
    </citation>
    <scope>NUCLEOTIDE SEQUENCE</scope>
    <source>
        <strain evidence="2">H4</strain>
        <plasmid evidence="2">unnamed4</plasmid>
    </source>
</reference>
<proteinExistence type="predicted"/>
<gene>
    <name evidence="2" type="ORF">MUK72_18380</name>
</gene>
<geneLocation type="plasmid" evidence="2 3">
    <name>unnamed4</name>
</geneLocation>
<accession>A0AAX3ATL0</accession>
<dbReference type="InterPro" id="IPR053520">
    <property type="entry name" value="Transposase_Tn903"/>
</dbReference>
<dbReference type="GO" id="GO:0003677">
    <property type="term" value="F:DNA binding"/>
    <property type="evidence" value="ECO:0007669"/>
    <property type="project" value="InterPro"/>
</dbReference>
<name>A0AAX3ATL0_HALDO</name>
<protein>
    <submittedName>
        <fullName evidence="2">IS5 family transposase</fullName>
    </submittedName>
</protein>
<sequence length="283" mass="32192">MKRESAVVEKTLFRFVKQVASLAQKLTDAALIQLSDPAGNGFAGWKHAVLLYLREHMDAEYEEIIDWAEEMERIRFLLGLRRGKFPAPSTLCKAFKRAPMSVWRELLRRSAELLDQNGHAAIDATYFDRHQASTHYLKRTGRSIRTIQATLLVDTAEGAILDLHCSTKWPSGMRIGPKVALRNAGDLRSLAADKGYDDMSFRESLRAAGVRPLIKHRVFAPYDHAHNARIDDERYHQRSMTETVNSSLKRSHGSAVRARDWFRQFREIALIAGVHNVEQAIEA</sequence>
<evidence type="ECO:0000313" key="2">
    <source>
        <dbReference type="EMBL" id="UOO97440.1"/>
    </source>
</evidence>
<dbReference type="GO" id="GO:0004803">
    <property type="term" value="F:transposase activity"/>
    <property type="evidence" value="ECO:0007669"/>
    <property type="project" value="InterPro"/>
</dbReference>
<dbReference type="AlphaFoldDB" id="A0AAX3ATL0"/>
<dbReference type="RefSeq" id="WP_244707074.1">
    <property type="nucleotide sequence ID" value="NZ_BAAADN010000078.1"/>
</dbReference>